<feature type="chain" id="PRO_5028211298" evidence="1">
    <location>
        <begin position="25"/>
        <end position="452"/>
    </location>
</feature>
<dbReference type="InterPro" id="IPR050583">
    <property type="entry name" value="Mycobacterial_A85_antigen"/>
</dbReference>
<reference evidence="2" key="1">
    <citation type="journal article" date="2020" name="mSystems">
        <title>Genome- and Community-Level Interaction Insights into Carbon Utilization and Element Cycling Functions of Hydrothermarchaeota in Hydrothermal Sediment.</title>
        <authorList>
            <person name="Zhou Z."/>
            <person name="Liu Y."/>
            <person name="Xu W."/>
            <person name="Pan J."/>
            <person name="Luo Z.H."/>
            <person name="Li M."/>
        </authorList>
    </citation>
    <scope>NUCLEOTIDE SEQUENCE [LARGE SCALE GENOMIC DNA]</scope>
    <source>
        <strain evidence="2">SpSt-503</strain>
    </source>
</reference>
<dbReference type="EMBL" id="DSVL01000214">
    <property type="protein sequence ID" value="HFH29240.1"/>
    <property type="molecule type" value="Genomic_DNA"/>
</dbReference>
<dbReference type="Gene3D" id="3.40.50.1820">
    <property type="entry name" value="alpha/beta hydrolase"/>
    <property type="match status" value="1"/>
</dbReference>
<dbReference type="PROSITE" id="PS51257">
    <property type="entry name" value="PROKAR_LIPOPROTEIN"/>
    <property type="match status" value="1"/>
</dbReference>
<evidence type="ECO:0000256" key="1">
    <source>
        <dbReference type="SAM" id="SignalP"/>
    </source>
</evidence>
<feature type="signal peptide" evidence="1">
    <location>
        <begin position="1"/>
        <end position="24"/>
    </location>
</feature>
<dbReference type="InterPro" id="IPR029058">
    <property type="entry name" value="AB_hydrolase_fold"/>
</dbReference>
<evidence type="ECO:0000313" key="2">
    <source>
        <dbReference type="EMBL" id="HFH29240.1"/>
    </source>
</evidence>
<organism evidence="2">
    <name type="scientific">Gracilinema caldarium</name>
    <dbReference type="NCBI Taxonomy" id="215591"/>
    <lineage>
        <taxon>Bacteria</taxon>
        <taxon>Pseudomonadati</taxon>
        <taxon>Spirochaetota</taxon>
        <taxon>Spirochaetia</taxon>
        <taxon>Spirochaetales</taxon>
        <taxon>Breznakiellaceae</taxon>
        <taxon>Gracilinema</taxon>
    </lineage>
</organism>
<proteinExistence type="predicted"/>
<gene>
    <name evidence="2" type="ORF">ENS59_06970</name>
</gene>
<dbReference type="PANTHER" id="PTHR48098:SF6">
    <property type="entry name" value="FERRI-BACILLIBACTIN ESTERASE BESA"/>
    <property type="match status" value="1"/>
</dbReference>
<keyword evidence="1" id="KW-0732">Signal</keyword>
<dbReference type="InterPro" id="IPR000801">
    <property type="entry name" value="Esterase-like"/>
</dbReference>
<dbReference type="AlphaFoldDB" id="A0A7C3I157"/>
<dbReference type="Pfam" id="PF00756">
    <property type="entry name" value="Esterase"/>
    <property type="match status" value="1"/>
</dbReference>
<dbReference type="SUPFAM" id="SSF53474">
    <property type="entry name" value="alpha/beta-Hydrolases"/>
    <property type="match status" value="1"/>
</dbReference>
<comment type="caution">
    <text evidence="2">The sequence shown here is derived from an EMBL/GenBank/DDBJ whole genome shotgun (WGS) entry which is preliminary data.</text>
</comment>
<name>A0A7C3I157_9SPIR</name>
<sequence>MKHQYNLFAVASVCMAIVVLGCQSQDPFVQASQSMVPETPVQPKTGIYMQGYALTDFAEPPQPVADYFAEEAGTVHFPYYADGLLTFAVKVPEAELVSLWMNVQAGDEPDLMHRYLQTDWYWLTYRVPEKAVIRYHFNIKKHQDERYTLRDPRNPSVSANAPYESLWSSEAGASLGRLEYLEVPYDIPGREKPAGYAPPANRKLLIYVPPAYDDNPEERYPVIYMQDGQNAWDSGTANYGGWKTDRVMNQLIGQNKIRKAIVVSIFNTNYRSDEYAGAGFAAAGRQGGQRSGEIAAYYRDWVISVLKPSIDNRYRTLPDASNTGVLGSSYGGTVAIYWSLSRPDIFGFAGSLSYAPGDEVHLDGGMTSLCRDTYLPAIESQQGTYPRIWLDCGLNGLDKTLSPFVSALDQVLQQGHYTPGPDYHFELFSGADHNEAAWYRRLPAILEYLLHP</sequence>
<dbReference type="PANTHER" id="PTHR48098">
    <property type="entry name" value="ENTEROCHELIN ESTERASE-RELATED"/>
    <property type="match status" value="1"/>
</dbReference>
<protein>
    <submittedName>
        <fullName evidence="2">Alpha/beta hydrolase</fullName>
    </submittedName>
</protein>
<accession>A0A7C3I157</accession>
<dbReference type="GO" id="GO:0016787">
    <property type="term" value="F:hydrolase activity"/>
    <property type="evidence" value="ECO:0007669"/>
    <property type="project" value="UniProtKB-KW"/>
</dbReference>
<keyword evidence="2" id="KW-0378">Hydrolase</keyword>